<keyword evidence="1" id="KW-0677">Repeat</keyword>
<dbReference type="Gene3D" id="2.160.20.10">
    <property type="entry name" value="Single-stranded right-handed beta-helix, Pectin lyase-like"/>
    <property type="match status" value="1"/>
</dbReference>
<dbReference type="InterPro" id="IPR033427">
    <property type="entry name" value="DUF5123"/>
</dbReference>
<evidence type="ECO:0000259" key="2">
    <source>
        <dbReference type="PROSITE" id="PS50853"/>
    </source>
</evidence>
<evidence type="ECO:0000313" key="4">
    <source>
        <dbReference type="Proteomes" id="UP000290545"/>
    </source>
</evidence>
<dbReference type="Pfam" id="PF00041">
    <property type="entry name" value="fn3"/>
    <property type="match status" value="1"/>
</dbReference>
<comment type="caution">
    <text evidence="3">The sequence shown here is derived from an EMBL/GenBank/DDBJ whole genome shotgun (WGS) entry which is preliminary data.</text>
</comment>
<dbReference type="EMBL" id="SDHZ01000001">
    <property type="protein sequence ID" value="RXK87266.1"/>
    <property type="molecule type" value="Genomic_DNA"/>
</dbReference>
<reference evidence="3 4" key="1">
    <citation type="submission" date="2019-01" db="EMBL/GenBank/DDBJ databases">
        <title>Filimonas sp. strain TTM-71.</title>
        <authorList>
            <person name="Chen W.-M."/>
        </authorList>
    </citation>
    <scope>NUCLEOTIDE SEQUENCE [LARGE SCALE GENOMIC DNA]</scope>
    <source>
        <strain evidence="3 4">TTM-71</strain>
    </source>
</reference>
<dbReference type="Pfam" id="PF17161">
    <property type="entry name" value="DUF5123"/>
    <property type="match status" value="1"/>
</dbReference>
<dbReference type="Pfam" id="PF16318">
    <property type="entry name" value="DUF4957"/>
    <property type="match status" value="1"/>
</dbReference>
<dbReference type="InterPro" id="IPR032530">
    <property type="entry name" value="DUF4957"/>
</dbReference>
<dbReference type="InterPro" id="IPR036116">
    <property type="entry name" value="FN3_sf"/>
</dbReference>
<dbReference type="CDD" id="cd00063">
    <property type="entry name" value="FN3"/>
    <property type="match status" value="1"/>
</dbReference>
<dbReference type="InterPro" id="IPR003961">
    <property type="entry name" value="FN3_dom"/>
</dbReference>
<dbReference type="PANTHER" id="PTHR46708">
    <property type="entry name" value="TENASCIN"/>
    <property type="match status" value="1"/>
</dbReference>
<proteinExistence type="predicted"/>
<gene>
    <name evidence="3" type="ORF">ESB13_10930</name>
</gene>
<dbReference type="SUPFAM" id="SSF49265">
    <property type="entry name" value="Fibronectin type III"/>
    <property type="match status" value="1"/>
</dbReference>
<dbReference type="AlphaFoldDB" id="A0A4V1MAW2"/>
<name>A0A4V1MAW2_9BACT</name>
<feature type="domain" description="Fibronectin type-III" evidence="2">
    <location>
        <begin position="56"/>
        <end position="148"/>
    </location>
</feature>
<evidence type="ECO:0000313" key="3">
    <source>
        <dbReference type="EMBL" id="RXK87266.1"/>
    </source>
</evidence>
<dbReference type="InterPro" id="IPR013783">
    <property type="entry name" value="Ig-like_fold"/>
</dbReference>
<dbReference type="InterPro" id="IPR011050">
    <property type="entry name" value="Pectin_lyase_fold/virulence"/>
</dbReference>
<sequence length="545" mass="58186">MQAISNVFTQLKPAKMNHLIKNALSIIGFTAAILSAGCSKKIDDEITSVDFSRLFSPTAVTTTVVGGTSVNVSWAKVTKAEHYDIELVDNGNQDFSGSSVRSVKNLDATTLTYTFKSLYGETDYSFRVKAVSADTPESKWTTVTFKSGSEQIMTRVERTDLSQTSVTLKWKTPNDVSHFMIGSNKYDISASEKTAGAKTITGLTNGTQYTAKLYYNNGVRGNRSFKTYAANPTGTNVINISSAADLATQLAAAANNSILVIPQGATFDYASAIALPKDVSVTIWGEDGINRPVIALNGLNLPLAAGTIKFANVDITGLPSNIPGGTKRNYIFNQSDSTVTEAIIFDNCIVRNFTNTPVRVQGSKNITIKKVAFNNCIVYDCGVNSAGNGTYAMVHSNTATGKITNIEFTQSTFYDIGYALILHNAAASTSVKIENCTIYNTTGNARYMIDYNTFSAGTFTIKNTIIGKTLSATATANGYRAASAPIVTNSYITSDVVFAAGAIPSVINYTNNSANLFTEPAGGNFVIKDSLFAGASTAGDSRWMP</sequence>
<dbReference type="InterPro" id="IPR012334">
    <property type="entry name" value="Pectin_lyas_fold"/>
</dbReference>
<dbReference type="Proteomes" id="UP000290545">
    <property type="component" value="Unassembled WGS sequence"/>
</dbReference>
<protein>
    <submittedName>
        <fullName evidence="3">DUF5123 domain-containing protein</fullName>
    </submittedName>
</protein>
<dbReference type="InterPro" id="IPR050991">
    <property type="entry name" value="ECM_Regulatory_Proteins"/>
</dbReference>
<evidence type="ECO:0000256" key="1">
    <source>
        <dbReference type="ARBA" id="ARBA00022737"/>
    </source>
</evidence>
<dbReference type="SUPFAM" id="SSF51126">
    <property type="entry name" value="Pectin lyase-like"/>
    <property type="match status" value="1"/>
</dbReference>
<organism evidence="3 4">
    <name type="scientific">Filimonas effusa</name>
    <dbReference type="NCBI Taxonomy" id="2508721"/>
    <lineage>
        <taxon>Bacteria</taxon>
        <taxon>Pseudomonadati</taxon>
        <taxon>Bacteroidota</taxon>
        <taxon>Chitinophagia</taxon>
        <taxon>Chitinophagales</taxon>
        <taxon>Chitinophagaceae</taxon>
        <taxon>Filimonas</taxon>
    </lineage>
</organism>
<dbReference type="OrthoDB" id="691503at2"/>
<dbReference type="SMART" id="SM00060">
    <property type="entry name" value="FN3"/>
    <property type="match status" value="2"/>
</dbReference>
<dbReference type="PANTHER" id="PTHR46708:SF2">
    <property type="entry name" value="FIBRONECTIN TYPE-III DOMAIN-CONTAINING PROTEIN"/>
    <property type="match status" value="1"/>
</dbReference>
<accession>A0A4V1MAW2</accession>
<keyword evidence="4" id="KW-1185">Reference proteome</keyword>
<dbReference type="Gene3D" id="2.60.40.10">
    <property type="entry name" value="Immunoglobulins"/>
    <property type="match status" value="2"/>
</dbReference>
<dbReference type="PROSITE" id="PS50853">
    <property type="entry name" value="FN3"/>
    <property type="match status" value="1"/>
</dbReference>